<dbReference type="AlphaFoldDB" id="A0AAD6URQ5"/>
<proteinExistence type="predicted"/>
<evidence type="ECO:0000256" key="1">
    <source>
        <dbReference type="SAM" id="SignalP"/>
    </source>
</evidence>
<dbReference type="EMBL" id="JARJCW010000195">
    <property type="protein sequence ID" value="KAJ7187517.1"/>
    <property type="molecule type" value="Genomic_DNA"/>
</dbReference>
<protein>
    <recommendedName>
        <fullName evidence="4">Cyanovirin-N domain-containing protein</fullName>
    </recommendedName>
</protein>
<reference evidence="2" key="1">
    <citation type="submission" date="2023-03" db="EMBL/GenBank/DDBJ databases">
        <title>Massive genome expansion in bonnet fungi (Mycena s.s.) driven by repeated elements and novel gene families across ecological guilds.</title>
        <authorList>
            <consortium name="Lawrence Berkeley National Laboratory"/>
            <person name="Harder C.B."/>
            <person name="Miyauchi S."/>
            <person name="Viragh M."/>
            <person name="Kuo A."/>
            <person name="Thoen E."/>
            <person name="Andreopoulos B."/>
            <person name="Lu D."/>
            <person name="Skrede I."/>
            <person name="Drula E."/>
            <person name="Henrissat B."/>
            <person name="Morin E."/>
            <person name="Kohler A."/>
            <person name="Barry K."/>
            <person name="LaButti K."/>
            <person name="Morin E."/>
            <person name="Salamov A."/>
            <person name="Lipzen A."/>
            <person name="Mereny Z."/>
            <person name="Hegedus B."/>
            <person name="Baldrian P."/>
            <person name="Stursova M."/>
            <person name="Weitz H."/>
            <person name="Taylor A."/>
            <person name="Grigoriev I.V."/>
            <person name="Nagy L.G."/>
            <person name="Martin F."/>
            <person name="Kauserud H."/>
        </authorList>
    </citation>
    <scope>NUCLEOTIDE SEQUENCE</scope>
    <source>
        <strain evidence="2">9144</strain>
    </source>
</reference>
<dbReference type="Gene3D" id="2.30.60.10">
    <property type="entry name" value="Cyanovirin-N"/>
    <property type="match status" value="1"/>
</dbReference>
<name>A0AAD6URQ5_9AGAR</name>
<keyword evidence="1" id="KW-0732">Signal</keyword>
<feature type="chain" id="PRO_5041941024" description="Cyanovirin-N domain-containing protein" evidence="1">
    <location>
        <begin position="20"/>
        <end position="159"/>
    </location>
</feature>
<comment type="caution">
    <text evidence="2">The sequence shown here is derived from an EMBL/GenBank/DDBJ whole genome shotgun (WGS) entry which is preliminary data.</text>
</comment>
<accession>A0AAD6URQ5</accession>
<organism evidence="2 3">
    <name type="scientific">Mycena pura</name>
    <dbReference type="NCBI Taxonomy" id="153505"/>
    <lineage>
        <taxon>Eukaryota</taxon>
        <taxon>Fungi</taxon>
        <taxon>Dikarya</taxon>
        <taxon>Basidiomycota</taxon>
        <taxon>Agaricomycotina</taxon>
        <taxon>Agaricomycetes</taxon>
        <taxon>Agaricomycetidae</taxon>
        <taxon>Agaricales</taxon>
        <taxon>Marasmiineae</taxon>
        <taxon>Mycenaceae</taxon>
        <taxon>Mycena</taxon>
    </lineage>
</organism>
<evidence type="ECO:0008006" key="4">
    <source>
        <dbReference type="Google" id="ProtNLM"/>
    </source>
</evidence>
<keyword evidence="3" id="KW-1185">Reference proteome</keyword>
<dbReference type="InterPro" id="IPR036673">
    <property type="entry name" value="Cyanovirin-N_sf"/>
</dbReference>
<gene>
    <name evidence="2" type="ORF">GGX14DRAFT_409121</name>
</gene>
<dbReference type="SUPFAM" id="SSF51322">
    <property type="entry name" value="Cyanovirin-N"/>
    <property type="match status" value="1"/>
</dbReference>
<dbReference type="Proteomes" id="UP001219525">
    <property type="component" value="Unassembled WGS sequence"/>
</dbReference>
<evidence type="ECO:0000313" key="3">
    <source>
        <dbReference type="Proteomes" id="UP001219525"/>
    </source>
</evidence>
<feature type="signal peptide" evidence="1">
    <location>
        <begin position="1"/>
        <end position="19"/>
    </location>
</feature>
<evidence type="ECO:0000313" key="2">
    <source>
        <dbReference type="EMBL" id="KAJ7187517.1"/>
    </source>
</evidence>
<sequence length="159" mass="17549">MHFASFVLTLAPLFVSVRAKGGFTATCTDVSFAPGPNVQANCQSTAGIVFTSVNLNKCIAQNGNKLQCAHKYAPHGLWPTSFISDRDQPRALLHRCLYGLQRQWNHLDLQLRGRDGEHRRQSSGNLELQLCEVGTMNMMLEVAVFSSKAGSTILQKDRS</sequence>